<dbReference type="RefSeq" id="WP_116845312.1">
    <property type="nucleotide sequence ID" value="NZ_QTJU01000001.1"/>
</dbReference>
<dbReference type="Gene3D" id="2.60.120.1440">
    <property type="match status" value="1"/>
</dbReference>
<proteinExistence type="predicted"/>
<name>A0A3E1NP03_9BACT</name>
<dbReference type="OrthoDB" id="738872at2"/>
<dbReference type="InterPro" id="IPR006860">
    <property type="entry name" value="FecR"/>
</dbReference>
<dbReference type="InterPro" id="IPR012373">
    <property type="entry name" value="Ferrdict_sens_TM"/>
</dbReference>
<keyword evidence="1" id="KW-0812">Transmembrane</keyword>
<evidence type="ECO:0000256" key="1">
    <source>
        <dbReference type="SAM" id="Phobius"/>
    </source>
</evidence>
<evidence type="ECO:0000313" key="5">
    <source>
        <dbReference type="Proteomes" id="UP000261284"/>
    </source>
</evidence>
<dbReference type="Proteomes" id="UP000261284">
    <property type="component" value="Unassembled WGS sequence"/>
</dbReference>
<dbReference type="GO" id="GO:0016989">
    <property type="term" value="F:sigma factor antagonist activity"/>
    <property type="evidence" value="ECO:0007669"/>
    <property type="project" value="TreeGrafter"/>
</dbReference>
<evidence type="ECO:0000259" key="3">
    <source>
        <dbReference type="Pfam" id="PF16344"/>
    </source>
</evidence>
<dbReference type="EMBL" id="QTJU01000001">
    <property type="protein sequence ID" value="RFM29554.1"/>
    <property type="molecule type" value="Genomic_DNA"/>
</dbReference>
<protein>
    <submittedName>
        <fullName evidence="4">DUF4974 domain-containing protein</fullName>
    </submittedName>
</protein>
<dbReference type="Pfam" id="PF16344">
    <property type="entry name" value="FecR_C"/>
    <property type="match status" value="1"/>
</dbReference>
<dbReference type="PANTHER" id="PTHR30273">
    <property type="entry name" value="PERIPLASMIC SIGNAL SENSOR AND SIGMA FACTOR ACTIVATOR FECR-RELATED"/>
    <property type="match status" value="1"/>
</dbReference>
<reference evidence="4 5" key="1">
    <citation type="submission" date="2018-08" db="EMBL/GenBank/DDBJ databases">
        <title>Chitinophagaceae sp. K23C18032701, a novel bacterium isolated from forest soil.</title>
        <authorList>
            <person name="Wang C."/>
        </authorList>
    </citation>
    <scope>NUCLEOTIDE SEQUENCE [LARGE SCALE GENOMIC DNA]</scope>
    <source>
        <strain evidence="4 5">K23C18032701</strain>
    </source>
</reference>
<dbReference type="InterPro" id="IPR032508">
    <property type="entry name" value="FecR_C"/>
</dbReference>
<keyword evidence="1" id="KW-1133">Transmembrane helix</keyword>
<dbReference type="AlphaFoldDB" id="A0A3E1NP03"/>
<dbReference type="Gene3D" id="3.55.50.30">
    <property type="match status" value="1"/>
</dbReference>
<feature type="domain" description="Protein FecR C-terminal" evidence="3">
    <location>
        <begin position="277"/>
        <end position="345"/>
    </location>
</feature>
<feature type="transmembrane region" description="Helical" evidence="1">
    <location>
        <begin position="90"/>
        <end position="110"/>
    </location>
</feature>
<evidence type="ECO:0000313" key="4">
    <source>
        <dbReference type="EMBL" id="RFM29554.1"/>
    </source>
</evidence>
<keyword evidence="5" id="KW-1185">Reference proteome</keyword>
<evidence type="ECO:0000259" key="2">
    <source>
        <dbReference type="Pfam" id="PF04773"/>
    </source>
</evidence>
<keyword evidence="1" id="KW-0472">Membrane</keyword>
<comment type="caution">
    <text evidence="4">The sequence shown here is derived from an EMBL/GenBank/DDBJ whole genome shotgun (WGS) entry which is preliminary data.</text>
</comment>
<feature type="domain" description="FecR protein" evidence="2">
    <location>
        <begin position="139"/>
        <end position="228"/>
    </location>
</feature>
<dbReference type="Pfam" id="PF04773">
    <property type="entry name" value="FecR"/>
    <property type="match status" value="1"/>
</dbReference>
<accession>A0A3E1NP03</accession>
<dbReference type="PIRSF" id="PIRSF018266">
    <property type="entry name" value="FecR"/>
    <property type="match status" value="1"/>
</dbReference>
<sequence>MIRIDEVLLKKYFSRQCTAEEEQAVLDYLTAPHPDYAMLHALFSSEAVHIEPEVMPHAMARNLAKALKKAVAETRPDGKLVSMRAVYKRWYLAGAAAVLIPLMIAGYRMAVQSPAAKNKSNAAAAIAADKAKRLINSSSETRLAVMPDGTHIWLMAYSSVSYHPVQYATQQREVYLEGEAFFEVAQNQQQPFSVKHGNLVTQVLGTTFNMEAYEEERSIRVALMQGKVAVQSLDANGNTSARQMLNPGQMLSYRKATGAMNMRRMLTNNEDDYRKGYFVLNDIPLSDALHRIERKYHTHIQVSTADIADRRVTAVFKSGTAAEILQNILFIHGLHFKIQGDTVRITR</sequence>
<gene>
    <name evidence="4" type="ORF">DXN05_00780</name>
</gene>
<organism evidence="4 5">
    <name type="scientific">Deminuibacter soli</name>
    <dbReference type="NCBI Taxonomy" id="2291815"/>
    <lineage>
        <taxon>Bacteria</taxon>
        <taxon>Pseudomonadati</taxon>
        <taxon>Bacteroidota</taxon>
        <taxon>Chitinophagia</taxon>
        <taxon>Chitinophagales</taxon>
        <taxon>Chitinophagaceae</taxon>
        <taxon>Deminuibacter</taxon>
    </lineage>
</organism>
<dbReference type="PANTHER" id="PTHR30273:SF2">
    <property type="entry name" value="PROTEIN FECR"/>
    <property type="match status" value="1"/>
</dbReference>